<organism evidence="1">
    <name type="scientific">Harvfovirus sp</name>
    <dbReference type="NCBI Taxonomy" id="2487768"/>
    <lineage>
        <taxon>Viruses</taxon>
        <taxon>Varidnaviria</taxon>
        <taxon>Bamfordvirae</taxon>
        <taxon>Nucleocytoviricota</taxon>
        <taxon>Megaviricetes</taxon>
        <taxon>Imitervirales</taxon>
        <taxon>Mimiviridae</taxon>
        <taxon>Klosneuvirinae</taxon>
    </lineage>
</organism>
<dbReference type="SMART" id="SM00671">
    <property type="entry name" value="SEL1"/>
    <property type="match status" value="2"/>
</dbReference>
<dbReference type="InterPro" id="IPR011990">
    <property type="entry name" value="TPR-like_helical_dom_sf"/>
</dbReference>
<dbReference type="SUPFAM" id="SSF81901">
    <property type="entry name" value="HCP-like"/>
    <property type="match status" value="2"/>
</dbReference>
<dbReference type="InterPro" id="IPR050767">
    <property type="entry name" value="Sel1_AlgK"/>
</dbReference>
<reference evidence="1" key="1">
    <citation type="submission" date="2018-10" db="EMBL/GenBank/DDBJ databases">
        <title>Hidden diversity of soil giant viruses.</title>
        <authorList>
            <person name="Schulz F."/>
            <person name="Alteio L."/>
            <person name="Goudeau D."/>
            <person name="Ryan E.M."/>
            <person name="Malmstrom R.R."/>
            <person name="Blanchard J."/>
            <person name="Woyke T."/>
        </authorList>
    </citation>
    <scope>NUCLEOTIDE SEQUENCE</scope>
    <source>
        <strain evidence="1">HAV1</strain>
    </source>
</reference>
<dbReference type="GO" id="GO:0036503">
    <property type="term" value="P:ERAD pathway"/>
    <property type="evidence" value="ECO:0007669"/>
    <property type="project" value="TreeGrafter"/>
</dbReference>
<dbReference type="PANTHER" id="PTHR11102">
    <property type="entry name" value="SEL-1-LIKE PROTEIN"/>
    <property type="match status" value="1"/>
</dbReference>
<gene>
    <name evidence="1" type="ORF">Harvfovirus8_15</name>
</gene>
<accession>A0A3G5A2X6</accession>
<dbReference type="PANTHER" id="PTHR11102:SF147">
    <property type="entry name" value="SEL1L ADAPTOR SUBUNIT OF ERAD E3 UBIQUITIN LIGASE"/>
    <property type="match status" value="1"/>
</dbReference>
<dbReference type="EMBL" id="MK072250">
    <property type="protein sequence ID" value="AYV80854.1"/>
    <property type="molecule type" value="Genomic_DNA"/>
</dbReference>
<protein>
    <submittedName>
        <fullName evidence="1">Peptidase c14 caspase catalytic subunit p20</fullName>
    </submittedName>
</protein>
<dbReference type="InterPro" id="IPR006597">
    <property type="entry name" value="Sel1-like"/>
</dbReference>
<sequence length="242" mass="27680">MTDLNKMKNQLLDSKIVLINCLNDKERQKLLDWCFEQVLGNSYIMNCIGNIYLFQWKDQLAIDFLVKSANAGNGESMFDLGYYYEKKRDIAAFEWYKKGAENGEIKSICNLGAWYRLHGPDGCEDDMVKLFLKAGAAGRPNAYYNLAKTYATGFKTIRINTLMAAKYYHRALKMYITEENILSCQHALHSLLVSGSEISELFEKIESLETENEELKTELDLRPGGSLALKAEENFYKAAQKI</sequence>
<dbReference type="Gene3D" id="1.25.40.10">
    <property type="entry name" value="Tetratricopeptide repeat domain"/>
    <property type="match status" value="1"/>
</dbReference>
<evidence type="ECO:0000313" key="1">
    <source>
        <dbReference type="EMBL" id="AYV80854.1"/>
    </source>
</evidence>
<proteinExistence type="predicted"/>
<name>A0A3G5A2X6_9VIRU</name>